<dbReference type="PANTHER" id="PTHR35046:SF9">
    <property type="entry name" value="RNA-DIRECTED DNA POLYMERASE"/>
    <property type="match status" value="1"/>
</dbReference>
<organism evidence="8 9">
    <name type="scientific">Mucuna pruriens</name>
    <name type="common">Velvet bean</name>
    <name type="synonym">Dolichos pruriens</name>
    <dbReference type="NCBI Taxonomy" id="157652"/>
    <lineage>
        <taxon>Eukaryota</taxon>
        <taxon>Viridiplantae</taxon>
        <taxon>Streptophyta</taxon>
        <taxon>Embryophyta</taxon>
        <taxon>Tracheophyta</taxon>
        <taxon>Spermatophyta</taxon>
        <taxon>Magnoliopsida</taxon>
        <taxon>eudicotyledons</taxon>
        <taxon>Gunneridae</taxon>
        <taxon>Pentapetalae</taxon>
        <taxon>rosids</taxon>
        <taxon>fabids</taxon>
        <taxon>Fabales</taxon>
        <taxon>Fabaceae</taxon>
        <taxon>Papilionoideae</taxon>
        <taxon>50 kb inversion clade</taxon>
        <taxon>NPAAA clade</taxon>
        <taxon>indigoferoid/millettioid clade</taxon>
        <taxon>Phaseoleae</taxon>
        <taxon>Mucuna</taxon>
    </lineage>
</organism>
<evidence type="ECO:0000256" key="5">
    <source>
        <dbReference type="ARBA" id="ARBA00022801"/>
    </source>
</evidence>
<keyword evidence="5" id="KW-0378">Hydrolase</keyword>
<evidence type="ECO:0000256" key="1">
    <source>
        <dbReference type="ARBA" id="ARBA00022679"/>
    </source>
</evidence>
<dbReference type="GO" id="GO:0003964">
    <property type="term" value="F:RNA-directed DNA polymerase activity"/>
    <property type="evidence" value="ECO:0007669"/>
    <property type="project" value="UniProtKB-KW"/>
</dbReference>
<sequence>MWQIYLLPKEFVIHSDHEALKHLREQGKLNIGHAKWMEFLEKFPYMINHKHDKLNVVAYGLSRSAYGSDSIVLKSNNADFDSNPANFDSDPTNLGVCISKFSLDDMADNNRTLKELATHDIMCQPWCIRYPEFEQAQSYELKSRLIHLLPKFHGLAGEDPHKHLKEFHGTRNLISNMVGNTLQFGVRRSAASKVVNEVETGVLDEVILTETKVVPAR</sequence>
<keyword evidence="4" id="KW-0255">Endonuclease</keyword>
<dbReference type="EMBL" id="QJKJ01002623">
    <property type="protein sequence ID" value="RDY01997.1"/>
    <property type="molecule type" value="Genomic_DNA"/>
</dbReference>
<dbReference type="PANTHER" id="PTHR35046">
    <property type="entry name" value="ZINC KNUCKLE (CCHC-TYPE) FAMILY PROTEIN"/>
    <property type="match status" value="1"/>
</dbReference>
<comment type="caution">
    <text evidence="8">The sequence shown here is derived from an EMBL/GenBank/DDBJ whole genome shotgun (WGS) entry which is preliminary data.</text>
</comment>
<evidence type="ECO:0000256" key="2">
    <source>
        <dbReference type="ARBA" id="ARBA00022695"/>
    </source>
</evidence>
<keyword evidence="1" id="KW-0808">Transferase</keyword>
<dbReference type="AlphaFoldDB" id="A0A371HGR9"/>
<evidence type="ECO:0000259" key="7">
    <source>
        <dbReference type="Pfam" id="PF17917"/>
    </source>
</evidence>
<gene>
    <name evidence="8" type="ORF">CR513_14600</name>
</gene>
<reference evidence="8" key="1">
    <citation type="submission" date="2018-05" db="EMBL/GenBank/DDBJ databases">
        <title>Draft genome of Mucuna pruriens seed.</title>
        <authorList>
            <person name="Nnadi N.E."/>
            <person name="Vos R."/>
            <person name="Hasami M.H."/>
            <person name="Devisetty U.K."/>
            <person name="Aguiy J.C."/>
        </authorList>
    </citation>
    <scope>NUCLEOTIDE SEQUENCE [LARGE SCALE GENOMIC DNA]</scope>
    <source>
        <strain evidence="8">JCA_2017</strain>
    </source>
</reference>
<dbReference type="Proteomes" id="UP000257109">
    <property type="component" value="Unassembled WGS sequence"/>
</dbReference>
<dbReference type="InterPro" id="IPR041373">
    <property type="entry name" value="RT_RNaseH"/>
</dbReference>
<feature type="non-terminal residue" evidence="8">
    <location>
        <position position="1"/>
    </location>
</feature>
<keyword evidence="2" id="KW-0548">Nucleotidyltransferase</keyword>
<evidence type="ECO:0000313" key="9">
    <source>
        <dbReference type="Proteomes" id="UP000257109"/>
    </source>
</evidence>
<evidence type="ECO:0000256" key="3">
    <source>
        <dbReference type="ARBA" id="ARBA00022722"/>
    </source>
</evidence>
<evidence type="ECO:0000313" key="8">
    <source>
        <dbReference type="EMBL" id="RDY01997.1"/>
    </source>
</evidence>
<protein>
    <recommendedName>
        <fullName evidence="7">Reverse transcriptase RNase H-like domain-containing protein</fullName>
    </recommendedName>
</protein>
<evidence type="ECO:0000256" key="6">
    <source>
        <dbReference type="ARBA" id="ARBA00022918"/>
    </source>
</evidence>
<keyword evidence="9" id="KW-1185">Reference proteome</keyword>
<dbReference type="GO" id="GO:0004519">
    <property type="term" value="F:endonuclease activity"/>
    <property type="evidence" value="ECO:0007669"/>
    <property type="project" value="UniProtKB-KW"/>
</dbReference>
<name>A0A371HGR9_MUCPR</name>
<keyword evidence="3" id="KW-0540">Nuclease</keyword>
<dbReference type="GO" id="GO:0016787">
    <property type="term" value="F:hydrolase activity"/>
    <property type="evidence" value="ECO:0007669"/>
    <property type="project" value="UniProtKB-KW"/>
</dbReference>
<evidence type="ECO:0000256" key="4">
    <source>
        <dbReference type="ARBA" id="ARBA00022759"/>
    </source>
</evidence>
<accession>A0A371HGR9</accession>
<keyword evidence="6" id="KW-0695">RNA-directed DNA polymerase</keyword>
<feature type="domain" description="Reverse transcriptase RNase H-like" evidence="7">
    <location>
        <begin position="2"/>
        <end position="43"/>
    </location>
</feature>
<dbReference type="Pfam" id="PF17917">
    <property type="entry name" value="RT_RNaseH"/>
    <property type="match status" value="1"/>
</dbReference>
<proteinExistence type="predicted"/>